<sequence length="140" mass="14546">MIADLEARARDLAERSRALRDRIARAHATQRSPDGVVTATVAPNGSLRHIEFSPAAEGCSPARLGEVVMDTVRRAQEQAARQAVAVVEPQFGGAAAMGFLVGSVPASVEGAKAEAVPEGDDLPLPRSLRAPDDEPGSAPS</sequence>
<evidence type="ECO:0000313" key="2">
    <source>
        <dbReference type="EMBL" id="PSL58634.1"/>
    </source>
</evidence>
<accession>A0A2P8IJI1</accession>
<organism evidence="2 3">
    <name type="scientific">Saccharothrix carnea</name>
    <dbReference type="NCBI Taxonomy" id="1280637"/>
    <lineage>
        <taxon>Bacteria</taxon>
        <taxon>Bacillati</taxon>
        <taxon>Actinomycetota</taxon>
        <taxon>Actinomycetes</taxon>
        <taxon>Pseudonocardiales</taxon>
        <taxon>Pseudonocardiaceae</taxon>
        <taxon>Saccharothrix</taxon>
    </lineage>
</organism>
<dbReference type="InterPro" id="IPR004401">
    <property type="entry name" value="YbaB/EbfC"/>
</dbReference>
<dbReference type="SUPFAM" id="SSF82607">
    <property type="entry name" value="YbaB-like"/>
    <property type="match status" value="1"/>
</dbReference>
<dbReference type="EMBL" id="PYAX01000001">
    <property type="protein sequence ID" value="PSL58634.1"/>
    <property type="molecule type" value="Genomic_DNA"/>
</dbReference>
<reference evidence="2 3" key="1">
    <citation type="submission" date="2018-03" db="EMBL/GenBank/DDBJ databases">
        <title>Genomic Encyclopedia of Type Strains, Phase III (KMG-III): the genomes of soil and plant-associated and newly described type strains.</title>
        <authorList>
            <person name="Whitman W."/>
        </authorList>
    </citation>
    <scope>NUCLEOTIDE SEQUENCE [LARGE SCALE GENOMIC DNA]</scope>
    <source>
        <strain evidence="2 3">CGMCC 4.7097</strain>
    </source>
</reference>
<dbReference type="InterPro" id="IPR036894">
    <property type="entry name" value="YbaB-like_sf"/>
</dbReference>
<dbReference type="Proteomes" id="UP000241118">
    <property type="component" value="Unassembled WGS sequence"/>
</dbReference>
<feature type="region of interest" description="Disordered" evidence="1">
    <location>
        <begin position="110"/>
        <end position="140"/>
    </location>
</feature>
<dbReference type="Gene3D" id="3.30.1310.10">
    <property type="entry name" value="Nucleoid-associated protein YbaB-like domain"/>
    <property type="match status" value="1"/>
</dbReference>
<name>A0A2P8IJI1_SACCR</name>
<keyword evidence="3" id="KW-1185">Reference proteome</keyword>
<comment type="caution">
    <text evidence="2">The sequence shown here is derived from an EMBL/GenBank/DDBJ whole genome shotgun (WGS) entry which is preliminary data.</text>
</comment>
<evidence type="ECO:0000256" key="1">
    <source>
        <dbReference type="SAM" id="MobiDB-lite"/>
    </source>
</evidence>
<keyword evidence="2" id="KW-0238">DNA-binding</keyword>
<dbReference type="AlphaFoldDB" id="A0A2P8IJI1"/>
<dbReference type="GO" id="GO:0003677">
    <property type="term" value="F:DNA binding"/>
    <property type="evidence" value="ECO:0007669"/>
    <property type="project" value="UniProtKB-KW"/>
</dbReference>
<gene>
    <name evidence="2" type="ORF">B0I31_101855</name>
</gene>
<protein>
    <submittedName>
        <fullName evidence="2">YbaB/EbfC DNA-binding family protein</fullName>
    </submittedName>
</protein>
<evidence type="ECO:0000313" key="3">
    <source>
        <dbReference type="Proteomes" id="UP000241118"/>
    </source>
</evidence>
<dbReference type="Pfam" id="PF02575">
    <property type="entry name" value="YbaB_DNA_bd"/>
    <property type="match status" value="1"/>
</dbReference>
<proteinExistence type="predicted"/>